<dbReference type="EMBL" id="WPCR01000001">
    <property type="protein sequence ID" value="NHM13414.1"/>
    <property type="molecule type" value="Genomic_DNA"/>
</dbReference>
<evidence type="ECO:0000313" key="3">
    <source>
        <dbReference type="Proteomes" id="UP000636394"/>
    </source>
</evidence>
<accession>A0A9E6MQN4</accession>
<dbReference type="Proteomes" id="UP000636394">
    <property type="component" value="Unassembled WGS sequence"/>
</dbReference>
<name>A0A9E6MQN4_9ACTN</name>
<dbReference type="Pfam" id="PF13181">
    <property type="entry name" value="TPR_8"/>
    <property type="match status" value="2"/>
</dbReference>
<dbReference type="Gene3D" id="1.25.40.10">
    <property type="entry name" value="Tetratricopeptide repeat domain"/>
    <property type="match status" value="1"/>
</dbReference>
<reference evidence="1 3" key="1">
    <citation type="submission" date="2019-11" db="EMBL/GenBank/DDBJ databases">
        <title>Eggerthellaceae novel genus isolated from the rectal contents of marmort.</title>
        <authorList>
            <person name="Zhang G."/>
        </authorList>
    </citation>
    <scope>NUCLEOTIDE SEQUENCE [LARGE SCALE GENOMIC DNA]</scope>
    <source>
        <strain evidence="3">zg-886</strain>
        <strain evidence="1">Zg-886</strain>
    </source>
</reference>
<dbReference type="SUPFAM" id="SSF48452">
    <property type="entry name" value="TPR-like"/>
    <property type="match status" value="1"/>
</dbReference>
<dbReference type="Proteomes" id="UP000671910">
    <property type="component" value="Chromosome"/>
</dbReference>
<dbReference type="AlphaFoldDB" id="A0A9E6MQN4"/>
<dbReference type="SMART" id="SM00028">
    <property type="entry name" value="TPR"/>
    <property type="match status" value="3"/>
</dbReference>
<dbReference type="KEGG" id="ebz:J7S26_00815"/>
<evidence type="ECO:0000313" key="4">
    <source>
        <dbReference type="Proteomes" id="UP000671910"/>
    </source>
</evidence>
<organism evidence="2 4">
    <name type="scientific">Xiamenia xianingshaonis</name>
    <dbReference type="NCBI Taxonomy" id="2682776"/>
    <lineage>
        <taxon>Bacteria</taxon>
        <taxon>Bacillati</taxon>
        <taxon>Actinomycetota</taxon>
        <taxon>Coriobacteriia</taxon>
        <taxon>Eggerthellales</taxon>
        <taxon>Eggerthellaceae</taxon>
        <taxon>Xiamenia</taxon>
    </lineage>
</organism>
<evidence type="ECO:0000313" key="2">
    <source>
        <dbReference type="EMBL" id="QTU84506.1"/>
    </source>
</evidence>
<dbReference type="InterPro" id="IPR019734">
    <property type="entry name" value="TPR_rpt"/>
</dbReference>
<keyword evidence="3" id="KW-1185">Reference proteome</keyword>
<dbReference type="InterPro" id="IPR011990">
    <property type="entry name" value="TPR-like_helical_dom_sf"/>
</dbReference>
<protein>
    <submittedName>
        <fullName evidence="2">Tetratricopeptide repeat protein</fullName>
    </submittedName>
</protein>
<gene>
    <name evidence="1" type="ORF">GMI68_01285</name>
    <name evidence="2" type="ORF">J7S26_00815</name>
</gene>
<evidence type="ECO:0000313" key="1">
    <source>
        <dbReference type="EMBL" id="NHM13414.1"/>
    </source>
</evidence>
<reference evidence="2" key="2">
    <citation type="submission" date="2021-04" db="EMBL/GenBank/DDBJ databases">
        <title>Novel species in family Eggerthellaceae.</title>
        <authorList>
            <person name="Zhang G."/>
        </authorList>
    </citation>
    <scope>NUCLEOTIDE SEQUENCE</scope>
    <source>
        <strain evidence="2">Zg-886</strain>
    </source>
</reference>
<sequence>MCAPASLQGAPCRGGGASPCAAVRQKVNTGSKTVQKQRRTGAVREEHDRQAYALGSGGFFLGVKKCVLDEALLPVSGQLGEPGRSFGWVSRGLPLPPTGGSYAVEFVDKSHVFILAYIDPYGRAFSTEKPLTIPPAREPDLLFSKDTAASLTGRSNGFVRIREQLGETRDVARFSCASNAYELLDSWYDFGRYRAGLSYEDAMTRAYLAFVHRPSLGSVPVPSVGLTEVYRCLDNASFLASAKKLRDLFDRVGVDAALEPPALAESLMRWLDEAGLPGVLELGASDAAIRLVRTMRYAGTFYLSLEEDIGVSRKTIWALEGALNRFLLACERLDALATRAARATKEEISACDEELFETAAIQSIAELKAHDFPEATPGGEWDVRSKLGRAAELLRLPVRVDAKFRCDVASGLVALDLTAPGADLMPATTWMSDDDGAAGGHGLWMPVSTVAREAQAERYAFHLGLLLAAKAFEASPSIDRVELAVRFLGEEDSDLHDGGLLSAPMFPAYATVGLSRAAFEETDGFAFARASDPQSFFREAGARHFPDAIGSFVSVLVLPSAKLRRELPEIGKVPLSGFAAQALGVDDSTGMRINFDAALRRRGEDIADGVAQTTSASAAIRVVRQAQDAAQADFDERAINGCTRLMAALAEGKIDCEDQNAVVSCFLGADRCLTALGRAKTFAENDDVSQAVAVLQEAIAEAEALEGFVDTSLNARRAFDSYSSRVIYNLARRGDLPDPQAVRNDQSKYVELVPDSFYLCHLEVVRMLEHSFERSEEAVEYGRRSIAIAPTAGAGYRQLGRAYMLMGDMENAAQVLEECLRIAVQPNDIAMAYYQLAYVLWKLGRAEAGAACYAKSLATAPVMAMQATIELHELVEETGLPLPDQDKVDDTLVRLGVPLAPSKAVLDALERACVAAVDAGLFPVAQSILATRLRYRPDDALVNVLRSLD</sequence>
<proteinExistence type="predicted"/>
<dbReference type="EMBL" id="CP072829">
    <property type="protein sequence ID" value="QTU84506.1"/>
    <property type="molecule type" value="Genomic_DNA"/>
</dbReference>